<protein>
    <recommendedName>
        <fullName evidence="17">Myb-like domain-containing protein</fullName>
    </recommendedName>
</protein>
<accession>A0A6A3FD58</accession>
<evidence type="ECO:0000313" key="7">
    <source>
        <dbReference type="EMBL" id="KAE9326812.1"/>
    </source>
</evidence>
<sequence length="73" mass="8261">MTEPTKRKNFSDEEDVLLLKQALADQPHRQEHDNVIERWNSLATTSVSSPDFTRKNLSGKTAQNRVNVLLVAA</sequence>
<dbReference type="Proteomes" id="UP000437068">
    <property type="component" value="Unassembled WGS sequence"/>
</dbReference>
<dbReference type="Proteomes" id="UP000476176">
    <property type="component" value="Unassembled WGS sequence"/>
</dbReference>
<dbReference type="Proteomes" id="UP000440367">
    <property type="component" value="Unassembled WGS sequence"/>
</dbReference>
<name>A0A6A3FD58_9STRA</name>
<evidence type="ECO:0000313" key="9">
    <source>
        <dbReference type="Proteomes" id="UP000429523"/>
    </source>
</evidence>
<dbReference type="EMBL" id="QXGE01000061">
    <property type="protein sequence ID" value="KAE9326812.1"/>
    <property type="molecule type" value="Genomic_DNA"/>
</dbReference>
<dbReference type="Proteomes" id="UP000486351">
    <property type="component" value="Unassembled WGS sequence"/>
</dbReference>
<evidence type="ECO:0000313" key="15">
    <source>
        <dbReference type="Proteomes" id="UP000486351"/>
    </source>
</evidence>
<evidence type="ECO:0008006" key="17">
    <source>
        <dbReference type="Google" id="ProtNLM"/>
    </source>
</evidence>
<proteinExistence type="predicted"/>
<dbReference type="EMBL" id="QXGD01000422">
    <property type="protein sequence ID" value="KAE9240162.1"/>
    <property type="molecule type" value="Genomic_DNA"/>
</dbReference>
<dbReference type="EMBL" id="QXGF01000458">
    <property type="protein sequence ID" value="KAE8939908.1"/>
    <property type="molecule type" value="Genomic_DNA"/>
</dbReference>
<evidence type="ECO:0000313" key="11">
    <source>
        <dbReference type="Proteomes" id="UP000437068"/>
    </source>
</evidence>
<dbReference type="OrthoDB" id="78720at2759"/>
<evidence type="ECO:0000313" key="10">
    <source>
        <dbReference type="Proteomes" id="UP000433483"/>
    </source>
</evidence>
<evidence type="ECO:0000313" key="6">
    <source>
        <dbReference type="EMBL" id="KAE9240162.1"/>
    </source>
</evidence>
<dbReference type="EMBL" id="QXGB01000069">
    <property type="protein sequence ID" value="KAE9232947.1"/>
    <property type="molecule type" value="Genomic_DNA"/>
</dbReference>
<dbReference type="Proteomes" id="UP000460718">
    <property type="component" value="Unassembled WGS sequence"/>
</dbReference>
<evidence type="ECO:0000313" key="14">
    <source>
        <dbReference type="Proteomes" id="UP000476176"/>
    </source>
</evidence>
<dbReference type="Proteomes" id="UP000429523">
    <property type="component" value="Unassembled WGS sequence"/>
</dbReference>
<evidence type="ECO:0000313" key="12">
    <source>
        <dbReference type="Proteomes" id="UP000440367"/>
    </source>
</evidence>
<dbReference type="EMBL" id="QXFW01000380">
    <property type="protein sequence ID" value="KAE9014135.1"/>
    <property type="molecule type" value="Genomic_DNA"/>
</dbReference>
<evidence type="ECO:0000313" key="4">
    <source>
        <dbReference type="EMBL" id="KAE9232947.1"/>
    </source>
</evidence>
<evidence type="ECO:0000313" key="2">
    <source>
        <dbReference type="EMBL" id="KAE9014135.1"/>
    </source>
</evidence>
<evidence type="ECO:0000313" key="3">
    <source>
        <dbReference type="EMBL" id="KAE9117362.1"/>
    </source>
</evidence>
<gene>
    <name evidence="7" type="ORF">PF001_g2239</name>
    <name evidence="6" type="ORF">PF002_g9902</name>
    <name evidence="5" type="ORF">PF004_g8250</name>
    <name evidence="4" type="ORF">PF005_g2529</name>
    <name evidence="8" type="ORF">PF008_g2229</name>
    <name evidence="1" type="ORF">PF009_g10269</name>
    <name evidence="3" type="ORF">PF010_g8637</name>
    <name evidence="2" type="ORF">PF011_g8193</name>
</gene>
<evidence type="ECO:0000313" key="13">
    <source>
        <dbReference type="Proteomes" id="UP000460718"/>
    </source>
</evidence>
<evidence type="ECO:0000313" key="8">
    <source>
        <dbReference type="EMBL" id="KAE9359468.1"/>
    </source>
</evidence>
<evidence type="ECO:0000313" key="16">
    <source>
        <dbReference type="Proteomes" id="UP000488956"/>
    </source>
</evidence>
<dbReference type="EMBL" id="QXFY01000059">
    <property type="protein sequence ID" value="KAE9359468.1"/>
    <property type="molecule type" value="Genomic_DNA"/>
</dbReference>
<reference evidence="9 10" key="1">
    <citation type="submission" date="2018-08" db="EMBL/GenBank/DDBJ databases">
        <title>Genomic investigation of the strawberry pathogen Phytophthora fragariae indicates pathogenicity is determined by transcriptional variation in three key races.</title>
        <authorList>
            <person name="Adams T.M."/>
            <person name="Armitage A.D."/>
            <person name="Sobczyk M.K."/>
            <person name="Bates H.J."/>
            <person name="Dunwell J.M."/>
            <person name="Nellist C.F."/>
            <person name="Harrison R.J."/>
        </authorList>
    </citation>
    <scope>NUCLEOTIDE SEQUENCE [LARGE SCALE GENOMIC DNA]</scope>
    <source>
        <strain evidence="7 11">A4</strain>
        <strain evidence="6 12">BC-1</strain>
        <strain evidence="5 14">BC-23</strain>
        <strain evidence="4 10">NOV-27</strain>
        <strain evidence="8 15">NOV-77</strain>
        <strain evidence="1 9">NOV-9</strain>
        <strain evidence="3 16">ONT-3</strain>
        <strain evidence="2 13">SCRP245</strain>
    </source>
</reference>
<evidence type="ECO:0000313" key="5">
    <source>
        <dbReference type="EMBL" id="KAE9238652.1"/>
    </source>
</evidence>
<evidence type="ECO:0000313" key="1">
    <source>
        <dbReference type="EMBL" id="KAE8939908.1"/>
    </source>
</evidence>
<comment type="caution">
    <text evidence="1">The sequence shown here is derived from an EMBL/GenBank/DDBJ whole genome shotgun (WGS) entry which is preliminary data.</text>
</comment>
<dbReference type="EMBL" id="QXGC01000380">
    <property type="protein sequence ID" value="KAE9238652.1"/>
    <property type="molecule type" value="Genomic_DNA"/>
</dbReference>
<dbReference type="AlphaFoldDB" id="A0A6A3FD58"/>
<dbReference type="EMBL" id="QXFX01000395">
    <property type="protein sequence ID" value="KAE9117362.1"/>
    <property type="molecule type" value="Genomic_DNA"/>
</dbReference>
<keyword evidence="10" id="KW-1185">Reference proteome</keyword>
<dbReference type="Proteomes" id="UP000433483">
    <property type="component" value="Unassembled WGS sequence"/>
</dbReference>
<dbReference type="Proteomes" id="UP000488956">
    <property type="component" value="Unassembled WGS sequence"/>
</dbReference>
<organism evidence="1 9">
    <name type="scientific">Phytophthora fragariae</name>
    <dbReference type="NCBI Taxonomy" id="53985"/>
    <lineage>
        <taxon>Eukaryota</taxon>
        <taxon>Sar</taxon>
        <taxon>Stramenopiles</taxon>
        <taxon>Oomycota</taxon>
        <taxon>Peronosporomycetes</taxon>
        <taxon>Peronosporales</taxon>
        <taxon>Peronosporaceae</taxon>
        <taxon>Phytophthora</taxon>
    </lineage>
</organism>